<feature type="region of interest" description="Disordered" evidence="3">
    <location>
        <begin position="773"/>
        <end position="792"/>
    </location>
</feature>
<feature type="coiled-coil region" evidence="2">
    <location>
        <begin position="83"/>
        <end position="117"/>
    </location>
</feature>
<feature type="domain" description="C2H2-type" evidence="4">
    <location>
        <begin position="165"/>
        <end position="186"/>
    </location>
</feature>
<proteinExistence type="predicted"/>
<dbReference type="GO" id="GO:0005737">
    <property type="term" value="C:cytoplasm"/>
    <property type="evidence" value="ECO:0007669"/>
    <property type="project" value="TreeGrafter"/>
</dbReference>
<keyword evidence="1 2" id="KW-0175">Coiled coil</keyword>
<dbReference type="PANTHER" id="PTHR21502">
    <property type="entry name" value="ZINC FINGER PROTEIN DZIP1"/>
    <property type="match status" value="1"/>
</dbReference>
<evidence type="ECO:0000256" key="3">
    <source>
        <dbReference type="SAM" id="MobiDB-lite"/>
    </source>
</evidence>
<evidence type="ECO:0000256" key="2">
    <source>
        <dbReference type="SAM" id="Coils"/>
    </source>
</evidence>
<evidence type="ECO:0000259" key="4">
    <source>
        <dbReference type="PROSITE" id="PS00028"/>
    </source>
</evidence>
<sequence length="1177" mass="127129">MPFRFRLYDPPCDATSLSLVDTEALYNADGTSTRDIKEVTIREMGWHPVQLPKDWFRSHQALDTTRQLLKAMQCTIQYLKHCRKSEERRAQQVTAQLRRCEEERAAAFEALIELRETVALYKQQSRDVGPVQQRARSPPSRATLSRERHMVRSRGTESTTRQQACSFCANVYPSWRALDSHIRKRHKRSEGCVAMSATSAPLSLEVQKQQEHHKATTRAPTLAHQTPSDSLFVGNTPPVLHEAGRKWDDCSLREEISELRMSMAKLIEQQAMLYRGLSPSYVAAVPQQSADEAATAAAVVASTGPLPDLQQHGSGSHEEEDILLRIQRDLLRTGTQLQQLQRAFESESAARGCGATDARGTLNLRDDLSQSEQRRQQLDSLKVPLGVRAVQELNPQNILHPPSLTESGHNVGAVRRRESVGDSLVIVSPITPLGAVTAMSHHALGSQEGTTPALAQKHVRAATCTVSESLHSNLSDPCSPSETQRPTGAVGTTLPSPLSALGIHVSSSGGDSAAAAAAAAVRRHENLIPQSTFHFSPSDSSVNAGNQSASREPETPTPLLPSSSFRGHLPWIVPDSATARIGTADAVSANRYGSAPRVEATSWESGGLLLGTKLEVPEQRKAFSTSTRQDAMPSPNITAAGREVNSKSGLVTATSTGAPQRCDIMRSSEAISPGEPCGRSSSTMQLLQVGVDTVHFAPSQLKVTQDKEQSGTHVPPREKPPPVTQTALTPAPNISGSVPSFGSTVADADRLQCLHAEAHGCIATGAGVAKRSSVGNVSESSPSRPRVPTVRVEESLVSTEQPACYSARKVIPVVHLVPEAPSELGNVLPQDPEKQRQEPMHGDALSPSAASLPPMLGLDGHFQHRMLPQEPQRRGGKEDSRERKTDSKEAYSYSVEMQPLEALTQDDAVDGLFSTRFDATMEEGSNMGDDGLGGLVMEDVSNDELADAAPHAAEKVRSAQLSTFGDAGVDGKVEVHRVTSCSFPGPTEGGKQTPSQADSPPVESVSEDYSYYTYSYSYSDDKEEAIVASQETNAVEFCIDDVRQKTPQASSISEGAAVGRSGLPFRADVTPAAHHTEALKFGTVKAQRQDVRTASAERLKKSDQSVKGNASQPTNQQEAPSRRQRAPANVKRGRVQVSDEIATVPLRKFSSLFASESQQVLKKPKGLFTRLFSKKGK</sequence>
<dbReference type="PANTHER" id="PTHR21502:SF3">
    <property type="entry name" value="CILIUM ASSEMBLY PROTEIN DZIP1L"/>
    <property type="match status" value="1"/>
</dbReference>
<evidence type="ECO:0000256" key="1">
    <source>
        <dbReference type="ARBA" id="ARBA00023054"/>
    </source>
</evidence>
<dbReference type="InterPro" id="IPR013087">
    <property type="entry name" value="Znf_C2H2_type"/>
</dbReference>
<feature type="region of interest" description="Disordered" evidence="3">
    <location>
        <begin position="1080"/>
        <end position="1135"/>
    </location>
</feature>
<accession>A0A3P3ZCW1</accession>
<feature type="compositionally biased region" description="Polar residues" evidence="3">
    <location>
        <begin position="1105"/>
        <end position="1119"/>
    </location>
</feature>
<evidence type="ECO:0000313" key="5">
    <source>
        <dbReference type="EMBL" id="SYZ68052.1"/>
    </source>
</evidence>
<dbReference type="InterPro" id="IPR051241">
    <property type="entry name" value="DZIP_RILPL"/>
</dbReference>
<keyword evidence="5" id="KW-0863">Zinc-finger</keyword>
<feature type="compositionally biased region" description="Basic and acidic residues" evidence="3">
    <location>
        <begin position="1087"/>
        <end position="1104"/>
    </location>
</feature>
<feature type="region of interest" description="Disordered" evidence="3">
    <location>
        <begin position="824"/>
        <end position="894"/>
    </location>
</feature>
<evidence type="ECO:0000313" key="6">
    <source>
        <dbReference type="Proteomes" id="UP000319462"/>
    </source>
</evidence>
<feature type="region of interest" description="Disordered" evidence="3">
    <location>
        <begin position="531"/>
        <end position="567"/>
    </location>
</feature>
<feature type="region of interest" description="Disordered" evidence="3">
    <location>
        <begin position="702"/>
        <end position="736"/>
    </location>
</feature>
<name>A0A3P3ZCW1_LEIBR</name>
<feature type="region of interest" description="Disordered" evidence="3">
    <location>
        <begin position="345"/>
        <end position="375"/>
    </location>
</feature>
<reference evidence="5 6" key="1">
    <citation type="submission" date="2018-09" db="EMBL/GenBank/DDBJ databases">
        <authorList>
            <person name="Peiro R."/>
            <person name="Begona"/>
            <person name="Cbmso G."/>
            <person name="Lopez M."/>
            <person name="Gonzalez S."/>
        </authorList>
    </citation>
    <scope>NUCLEOTIDE SEQUENCE [LARGE SCALE GENOMIC DNA]</scope>
</reference>
<dbReference type="PROSITE" id="PS00028">
    <property type="entry name" value="ZINC_FINGER_C2H2_1"/>
    <property type="match status" value="1"/>
</dbReference>
<feature type="compositionally biased region" description="Polar residues" evidence="3">
    <location>
        <begin position="471"/>
        <end position="486"/>
    </location>
</feature>
<organism evidence="5 6">
    <name type="scientific">Leishmania braziliensis MHOM/BR/75/M2904</name>
    <dbReference type="NCBI Taxonomy" id="420245"/>
    <lineage>
        <taxon>Eukaryota</taxon>
        <taxon>Discoba</taxon>
        <taxon>Euglenozoa</taxon>
        <taxon>Kinetoplastea</taxon>
        <taxon>Metakinetoplastina</taxon>
        <taxon>Trypanosomatida</taxon>
        <taxon>Trypanosomatidae</taxon>
        <taxon>Leishmaniinae</taxon>
        <taxon>Leishmania</taxon>
        <taxon>Leishmania braziliensis species complex</taxon>
    </lineage>
</organism>
<keyword evidence="5" id="KW-0479">Metal-binding</keyword>
<feature type="compositionally biased region" description="Basic and acidic residues" evidence="3">
    <location>
        <begin position="364"/>
        <end position="375"/>
    </location>
</feature>
<feature type="compositionally biased region" description="Polar residues" evidence="3">
    <location>
        <begin position="724"/>
        <end position="736"/>
    </location>
</feature>
<feature type="compositionally biased region" description="Basic and acidic residues" evidence="3">
    <location>
        <begin position="704"/>
        <end position="720"/>
    </location>
</feature>
<gene>
    <name evidence="5" type="ORF">LBRM2904_30.2390</name>
</gene>
<feature type="compositionally biased region" description="Basic and acidic residues" evidence="3">
    <location>
        <begin position="831"/>
        <end position="841"/>
    </location>
</feature>
<feature type="region of interest" description="Disordered" evidence="3">
    <location>
        <begin position="981"/>
        <end position="1005"/>
    </location>
</feature>
<feature type="compositionally biased region" description="Low complexity" evidence="3">
    <location>
        <begin position="773"/>
        <end position="790"/>
    </location>
</feature>
<dbReference type="GO" id="GO:0008270">
    <property type="term" value="F:zinc ion binding"/>
    <property type="evidence" value="ECO:0007669"/>
    <property type="project" value="UniProtKB-KW"/>
</dbReference>
<feature type="region of interest" description="Disordered" evidence="3">
    <location>
        <begin position="471"/>
        <end position="493"/>
    </location>
</feature>
<dbReference type="AlphaFoldDB" id="A0A3P3ZCW1"/>
<protein>
    <submittedName>
        <fullName evidence="5">Zinc-finger_protein</fullName>
    </submittedName>
</protein>
<feature type="region of interest" description="Disordered" evidence="3">
    <location>
        <begin position="127"/>
        <end position="156"/>
    </location>
</feature>
<feature type="compositionally biased region" description="Basic and acidic residues" evidence="3">
    <location>
        <begin position="871"/>
        <end position="889"/>
    </location>
</feature>
<dbReference type="Proteomes" id="UP000319462">
    <property type="component" value="Chromosome 30"/>
</dbReference>
<dbReference type="EMBL" id="LS997629">
    <property type="protein sequence ID" value="SYZ68052.1"/>
    <property type="molecule type" value="Genomic_DNA"/>
</dbReference>
<keyword evidence="5" id="KW-0862">Zinc</keyword>
<feature type="compositionally biased region" description="Polar residues" evidence="3">
    <location>
        <begin position="531"/>
        <end position="549"/>
    </location>
</feature>